<gene>
    <name evidence="1" type="ORF">QVZ43_11145</name>
</gene>
<sequence>MLSKLLPWKYLMQRAAHHYGFIDPVSFLARLRKFSQPSEVAEPIELLRAGVTFHSRGLINTKAIQTNLDWVWPYWVEKQFKPGDPSFVPRAFSFSHVNLTHRDWSAVGLPDMSLYPIVDPRGLVTPLYDGWSLDFWLQSADGQLHVPSRAADFQQQLHTDDRLQVESVFNTGAGSLTAVTELVLNAQDHPELKIQLHGHLPKGGRILVTARPYNPEGIQFIEDISVASPQTLTVNSNTTVSFDHAADQRFLSNYSHGDVASDIQRQQTTEDTHIHCRAGMATAALGFDVPAEQGQRSVAMTIDLSREMNRESRSINFSTTWPDALASAATLQVPDKRLQQLYDTNLKTLTLLSAEDVVPGPYTYKRFWFRDACLMMNALLAVNLPDRVGRALPGFRKQQKRDGYFQSQEGEWDSNGQVLWIFDRYEKLSGKMLDDNLIDAARKAVTWIDKKRVNAPGTRHHGLFPAGFSAEHFGPNDHYYWDDFWAIGGLRGIADLFRRHGLHEDAERADRVRQVFEHDVQQSIDSIETHRSLGGIPASPYRRMDSGAIGSMVADYPLQLTTDNDPAMAATANYLIDHSFYKGAFFQNMIHSGQNIYLTLAVAQTLLRQGDDRHQALLRTVMDAASPTGHWPEAIHPSSGGGCMGDGQHGWAAAEFLMMVRNLFVREEQDRLVIGSGLPREWIESDEDLHFGPTLTPWGNVSVTLEGAGTERRIKVNADWHHSGRMPDIDVAIPGYEAFQYRGGSGPVALKPARQTKESVNEHSDVH</sequence>
<dbReference type="RefSeq" id="WP_302909996.1">
    <property type="nucleotide sequence ID" value="NZ_JAUMIS010000002.1"/>
</dbReference>
<name>A0ABT8W210_9GAMM</name>
<dbReference type="SUPFAM" id="SSF48208">
    <property type="entry name" value="Six-hairpin glycosidases"/>
    <property type="match status" value="1"/>
</dbReference>
<dbReference type="InterPro" id="IPR012341">
    <property type="entry name" value="6hp_glycosidase-like_sf"/>
</dbReference>
<evidence type="ECO:0000313" key="2">
    <source>
        <dbReference type="Proteomes" id="UP001168640"/>
    </source>
</evidence>
<proteinExistence type="predicted"/>
<evidence type="ECO:0000313" key="1">
    <source>
        <dbReference type="EMBL" id="MDO3722279.1"/>
    </source>
</evidence>
<accession>A0ABT8W210</accession>
<protein>
    <submittedName>
        <fullName evidence="1">Uncharacterized protein</fullName>
    </submittedName>
</protein>
<dbReference type="Proteomes" id="UP001168640">
    <property type="component" value="Unassembled WGS sequence"/>
</dbReference>
<comment type="caution">
    <text evidence="1">The sequence shown here is derived from an EMBL/GenBank/DDBJ whole genome shotgun (WGS) entry which is preliminary data.</text>
</comment>
<reference evidence="1" key="1">
    <citation type="submission" date="2023-07" db="EMBL/GenBank/DDBJ databases">
        <title>Marinobacter sp. chi1 genome sequencing and assembly.</title>
        <authorList>
            <person name="Park S."/>
        </authorList>
    </citation>
    <scope>NUCLEOTIDE SEQUENCE</scope>
    <source>
        <strain evidence="1">Chi1</strain>
    </source>
</reference>
<organism evidence="1 2">
    <name type="scientific">Marinobacter suaedae</name>
    <dbReference type="NCBI Taxonomy" id="3057675"/>
    <lineage>
        <taxon>Bacteria</taxon>
        <taxon>Pseudomonadati</taxon>
        <taxon>Pseudomonadota</taxon>
        <taxon>Gammaproteobacteria</taxon>
        <taxon>Pseudomonadales</taxon>
        <taxon>Marinobacteraceae</taxon>
        <taxon>Marinobacter</taxon>
    </lineage>
</organism>
<dbReference type="InterPro" id="IPR008928">
    <property type="entry name" value="6-hairpin_glycosidase_sf"/>
</dbReference>
<dbReference type="Gene3D" id="1.50.10.10">
    <property type="match status" value="1"/>
</dbReference>
<keyword evidence="2" id="KW-1185">Reference proteome</keyword>
<dbReference type="EMBL" id="JAUMIS010000002">
    <property type="protein sequence ID" value="MDO3722279.1"/>
    <property type="molecule type" value="Genomic_DNA"/>
</dbReference>